<dbReference type="InterPro" id="IPR016024">
    <property type="entry name" value="ARM-type_fold"/>
</dbReference>
<evidence type="ECO:0000256" key="6">
    <source>
        <dbReference type="ARBA" id="ARBA00017157"/>
    </source>
</evidence>
<evidence type="ECO:0000256" key="13">
    <source>
        <dbReference type="ARBA" id="ARBA00022833"/>
    </source>
</evidence>
<comment type="function">
    <text evidence="15">E3 ubiquitin-protein ligase. Component of the ribosome quality control complex (RQC), a ribosome-associated complex that mediates ubiquitination and extraction of incompletely synthesized nascent chains for proteasomal degradation.</text>
</comment>
<sequence length="1807" mass="202124">MGKQKGDASRSKNRASSSSMASSLVPTGAPTVGFGGYLGSSKVEASVASTSAEEAATFTDVDNEMRQHVKRLGRKDPTTKLKALAALTQLFKEKPAEEIAQIIPLWAFEYKRLLLDYNREVRRATHETMSALVTSVRRGLASHLKSLMGPWWFSQFDPAPEVSQAARLSFEAAFPQSEKRLDALMLCGKDIFLYLDENLNLTPQALSDKAIPTDELEHMHQRIISSSLLAMATLIDILLGVKLQRNPENLRDEEPKGLSKVKTSTILSAETLFTSHKSFLDFFKSKAPAIRSATYTLITSYIKHIPDVLNDGTMKMVSPAILGSFQEKDTVCHSPMWEMVILFSKKFPEGWSSCNVEKVVFPRLWSFLRNSCYGSQEISYPALVKFLDSIPVQVSNGEKFVLDFLRNLWAGRNPTRSTTQERSVFFSSYKQCLLSVLHNVSRFCTEGTSSNLPKKILDEILLKLLLHDYLLLGDLGDTMKPERSSKALDDYLKKLGKSIIEILSELFDLVDQGLFNAFCSSFKRDCLGIIQDAEKSERFKLCMEQICKFFVLLDEHVLREGKSWPLDSLARPLVKDAFSVIRSSNNASHVSLLSTLSDTFAPVELFSELSDKASDSDEQEKLKVFVQTFKDELVPWCLDRNTLSSGAKLDFLISLMQDECFSEQWSSIFIFLTDGQSSVQIDQLEVLALLLEKIRGNIGKLKRKGSLPDHWHHNLLDSTAVAVATGPSTGALEARFLCAALGGSARADQTCFISKEALKNVIDGFLTKLVYPLAISHLNFAQFSSSQLISSSNAKYQAGNVPKSSYEAAYFAFEVIRRSVYCFTLLPEEKILIASVLAALFSHSWEYSVNRDNSHIESPSGLNIGKMVFDFLKGVETGFWSDLDPSVRAAAGTILVKVIRFAVFNTTLPITEEMLEWYTQWVLDLTSTVCQSDGELQGLLDQLLSEEKSSSWPIWVGLDKQGKSRSCFVIADQASMENIPTSLSNFVAFVDKLISCLGFSKVIGGEIPESPTSSLSREWLATEILCTWKWQGSSAQHLFLPSLVEYTKEQTFFLSSIAKILLEGAVLHGSGFNTSSWILFNSWFSSDQEINKIQEPFLRALVTVLLVLSAKGNIHRESDASAFFEHVKDILTDATSINRACLRALPYAMGAIIQPLCEKLQSDHGNVNVIDGYILGWLQTCISYLSDQSSKEDFEDWIQVVLSCYPLIIVEGNGTFRIKNGREVSHEEKSLLVSLFRKYQRSGSGIVSSDMMQLIESKLTAVMVAYCWLEIEENDWRVVFNRVNKWTQSCVLLMEETTEIVDSSGTDLEKLKTIVQNLDRVAIETASVALTIHCVISEINEVQEKWEMEMKSRMMENILRLFLTTGSMESIAKSLSEEASEIVASSRFSYLQFWGLVASIVNNSTLEVRKSAVEAMDLWGLSKGSVDALYALLFSSQPVHYLQLAAYNLLASEPVCQVSIVKEGADHSDLDGALCLRDEICTLIQIPMDQLLEMDLLEQKRVNVFIAWGLLLTHLAYLPASAPTREKVIQFIQDNINPDILLCLFQHIPLNIGSSPKRKDKDATDLLPEASNAANASKLAIVNCSISLFVESLWPMGTEQMASFAGGLYGMMVRLLPSYVRGWFTSLRDRSLSMAIETYTKTWCSPPLVSDELSQVKDSVIVDENFSVSVSRSANEIVATYKKEETGMDLVIRLPSSYPLRHADVECARSLGISEVKQRKWLLSLTAFIRNQNGAIAEAIRIWKTNFDKEFEGVEECPICYSILHTTNHSLPRLACKTCKHKFHSACLYKWFSTSHKSTCPLCQTPF</sequence>
<proteinExistence type="inferred from homology"/>
<evidence type="ECO:0000256" key="4">
    <source>
        <dbReference type="ARBA" id="ARBA00007997"/>
    </source>
</evidence>
<evidence type="ECO:0000313" key="18">
    <source>
        <dbReference type="EMBL" id="KAJ1695382.1"/>
    </source>
</evidence>
<keyword evidence="7" id="KW-0963">Cytoplasm</keyword>
<dbReference type="GO" id="GO:0061630">
    <property type="term" value="F:ubiquitin protein ligase activity"/>
    <property type="evidence" value="ECO:0007669"/>
    <property type="project" value="UniProtKB-UniRule"/>
</dbReference>
<dbReference type="Proteomes" id="UP001151287">
    <property type="component" value="Unassembled WGS sequence"/>
</dbReference>
<keyword evidence="10" id="KW-0677">Repeat</keyword>
<dbReference type="EMBL" id="JAMQYH010000003">
    <property type="protein sequence ID" value="KAJ1695382.1"/>
    <property type="molecule type" value="Genomic_DNA"/>
</dbReference>
<comment type="pathway">
    <text evidence="3 15">Protein modification; protein ubiquitination.</text>
</comment>
<dbReference type="PANTHER" id="PTHR12389:SF0">
    <property type="entry name" value="E3 UBIQUITIN-PROTEIN LIGASE LISTERIN"/>
    <property type="match status" value="1"/>
</dbReference>
<protein>
    <recommendedName>
        <fullName evidence="6 15">E3 ubiquitin-protein ligase listerin</fullName>
        <ecNumber evidence="5 15">2.3.2.27</ecNumber>
    </recommendedName>
    <alternativeName>
        <fullName evidence="15">RING-type E3 ubiquitin transferase listerin</fullName>
    </alternativeName>
</protein>
<evidence type="ECO:0000256" key="7">
    <source>
        <dbReference type="ARBA" id="ARBA00022490"/>
    </source>
</evidence>
<keyword evidence="9 15" id="KW-0479">Metal-binding</keyword>
<evidence type="ECO:0000256" key="9">
    <source>
        <dbReference type="ARBA" id="ARBA00022723"/>
    </source>
</evidence>
<comment type="catalytic activity">
    <reaction evidence="1 15">
        <text>S-ubiquitinyl-[E2 ubiquitin-conjugating enzyme]-L-cysteine + [acceptor protein]-L-lysine = [E2 ubiquitin-conjugating enzyme]-L-cysteine + N(6)-ubiquitinyl-[acceptor protein]-L-lysine.</text>
        <dbReference type="EC" id="2.3.2.27"/>
    </reaction>
</comment>
<evidence type="ECO:0000256" key="1">
    <source>
        <dbReference type="ARBA" id="ARBA00000900"/>
    </source>
</evidence>
<dbReference type="FunFam" id="3.30.40.10:FF:000038">
    <property type="entry name" value="E3 ubiquitin-protein ligase listerin"/>
    <property type="match status" value="1"/>
</dbReference>
<dbReference type="SUPFAM" id="SSF48371">
    <property type="entry name" value="ARM repeat"/>
    <property type="match status" value="2"/>
</dbReference>
<feature type="domain" description="RING-type" evidence="17">
    <location>
        <begin position="1757"/>
        <end position="1804"/>
    </location>
</feature>
<dbReference type="GO" id="GO:0072344">
    <property type="term" value="P:rescue of stalled ribosome"/>
    <property type="evidence" value="ECO:0007669"/>
    <property type="project" value="UniProtKB-UniRule"/>
</dbReference>
<feature type="compositionally biased region" description="Low complexity" evidence="16">
    <location>
        <begin position="14"/>
        <end position="23"/>
    </location>
</feature>
<dbReference type="GO" id="GO:1990112">
    <property type="term" value="C:RQC complex"/>
    <property type="evidence" value="ECO:0007669"/>
    <property type="project" value="UniProtKB-UniRule"/>
</dbReference>
<dbReference type="InterPro" id="IPR039804">
    <property type="entry name" value="RING-CH-C4HC3_LTN1"/>
</dbReference>
<dbReference type="Gene3D" id="3.30.40.10">
    <property type="entry name" value="Zinc/RING finger domain, C3HC4 (zinc finger)"/>
    <property type="match status" value="1"/>
</dbReference>
<keyword evidence="19" id="KW-1185">Reference proteome</keyword>
<name>A0A9Q0HR60_9POAL</name>
<dbReference type="Pfam" id="PF23009">
    <property type="entry name" value="UBC_like"/>
    <property type="match status" value="1"/>
</dbReference>
<dbReference type="CDD" id="cd16491">
    <property type="entry name" value="RING-CH-C4HC3_LTN1"/>
    <property type="match status" value="1"/>
</dbReference>
<evidence type="ECO:0000256" key="14">
    <source>
        <dbReference type="PROSITE-ProRule" id="PRU00175"/>
    </source>
</evidence>
<evidence type="ECO:0000256" key="3">
    <source>
        <dbReference type="ARBA" id="ARBA00004906"/>
    </source>
</evidence>
<evidence type="ECO:0000259" key="17">
    <source>
        <dbReference type="PROSITE" id="PS50089"/>
    </source>
</evidence>
<dbReference type="InterPro" id="IPR011989">
    <property type="entry name" value="ARM-like"/>
</dbReference>
<evidence type="ECO:0000256" key="15">
    <source>
        <dbReference type="RuleBase" id="RU367090"/>
    </source>
</evidence>
<dbReference type="InterPro" id="IPR013083">
    <property type="entry name" value="Znf_RING/FYVE/PHD"/>
</dbReference>
<dbReference type="PROSITE" id="PS50089">
    <property type="entry name" value="ZF_RING_2"/>
    <property type="match status" value="1"/>
</dbReference>
<feature type="region of interest" description="Disordered" evidence="16">
    <location>
        <begin position="1"/>
        <end position="29"/>
    </location>
</feature>
<dbReference type="InterPro" id="IPR054476">
    <property type="entry name" value="Ltn1_N"/>
</dbReference>
<dbReference type="SUPFAM" id="SSF57850">
    <property type="entry name" value="RING/U-box"/>
    <property type="match status" value="1"/>
</dbReference>
<evidence type="ECO:0000256" key="16">
    <source>
        <dbReference type="SAM" id="MobiDB-lite"/>
    </source>
</evidence>
<evidence type="ECO:0000256" key="5">
    <source>
        <dbReference type="ARBA" id="ARBA00012483"/>
    </source>
</evidence>
<dbReference type="InterPro" id="IPR054477">
    <property type="entry name" value="LTN1_E3_ligase_6th"/>
</dbReference>
<evidence type="ECO:0000313" key="19">
    <source>
        <dbReference type="Proteomes" id="UP001151287"/>
    </source>
</evidence>
<evidence type="ECO:0000256" key="10">
    <source>
        <dbReference type="ARBA" id="ARBA00022737"/>
    </source>
</evidence>
<dbReference type="SMART" id="SM00184">
    <property type="entry name" value="RING"/>
    <property type="match status" value="1"/>
</dbReference>
<dbReference type="Gene3D" id="1.25.10.10">
    <property type="entry name" value="Leucine-rich Repeat Variant"/>
    <property type="match status" value="1"/>
</dbReference>
<dbReference type="Pfam" id="PF22999">
    <property type="entry name" value="LTN1_E3_ligase_6th"/>
    <property type="match status" value="1"/>
</dbReference>
<dbReference type="Pfam" id="PF22958">
    <property type="entry name" value="Ltn1_1st"/>
    <property type="match status" value="1"/>
</dbReference>
<dbReference type="GO" id="GO:0005829">
    <property type="term" value="C:cytosol"/>
    <property type="evidence" value="ECO:0007669"/>
    <property type="project" value="UniProtKB-SubCell"/>
</dbReference>
<reference evidence="18" key="1">
    <citation type="journal article" date="2022" name="Cell">
        <title>Repeat-based holocentromeres influence genome architecture and karyotype evolution.</title>
        <authorList>
            <person name="Hofstatter P.G."/>
            <person name="Thangavel G."/>
            <person name="Lux T."/>
            <person name="Neumann P."/>
            <person name="Vondrak T."/>
            <person name="Novak P."/>
            <person name="Zhang M."/>
            <person name="Costa L."/>
            <person name="Castellani M."/>
            <person name="Scott A."/>
            <person name="Toegelov H."/>
            <person name="Fuchs J."/>
            <person name="Mata-Sucre Y."/>
            <person name="Dias Y."/>
            <person name="Vanzela A.L.L."/>
            <person name="Huettel B."/>
            <person name="Almeida C.C.S."/>
            <person name="Simkova H."/>
            <person name="Souza G."/>
            <person name="Pedrosa-Harand A."/>
            <person name="Macas J."/>
            <person name="Mayer K.F.X."/>
            <person name="Houben A."/>
            <person name="Marques A."/>
        </authorList>
    </citation>
    <scope>NUCLEOTIDE SEQUENCE</scope>
    <source>
        <strain evidence="18">RhyBre1mFocal</strain>
    </source>
</reference>
<dbReference type="GO" id="GO:1990116">
    <property type="term" value="P:ribosome-associated ubiquitin-dependent protein catabolic process"/>
    <property type="evidence" value="ECO:0007669"/>
    <property type="project" value="UniProtKB-UniRule"/>
</dbReference>
<gene>
    <name evidence="18" type="ORF">LUZ63_012080</name>
</gene>
<dbReference type="EC" id="2.3.2.27" evidence="5 15"/>
<dbReference type="InterPro" id="IPR054478">
    <property type="entry name" value="LTN1_UBC"/>
</dbReference>
<comment type="subunit">
    <text evidence="15">Component of the ribosome quality control complex (RQC).</text>
</comment>
<accession>A0A9Q0HR60</accession>
<dbReference type="GO" id="GO:0008270">
    <property type="term" value="F:zinc ion binding"/>
    <property type="evidence" value="ECO:0007669"/>
    <property type="project" value="UniProtKB-KW"/>
</dbReference>
<comment type="similarity">
    <text evidence="4 15">Belongs to the LTN1 family.</text>
</comment>
<evidence type="ECO:0000256" key="12">
    <source>
        <dbReference type="ARBA" id="ARBA00022786"/>
    </source>
</evidence>
<dbReference type="InterPro" id="IPR011016">
    <property type="entry name" value="Znf_RING-CH"/>
</dbReference>
<dbReference type="Pfam" id="PF13639">
    <property type="entry name" value="zf-RING_2"/>
    <property type="match status" value="1"/>
</dbReference>
<comment type="subcellular location">
    <subcellularLocation>
        <location evidence="2">Cytoplasm</location>
        <location evidence="2">Cytosol</location>
    </subcellularLocation>
</comment>
<keyword evidence="8 15" id="KW-0808">Transferase</keyword>
<dbReference type="OrthoDB" id="6108at2759"/>
<dbReference type="GO" id="GO:0043023">
    <property type="term" value="F:ribosomal large subunit binding"/>
    <property type="evidence" value="ECO:0007669"/>
    <property type="project" value="TreeGrafter"/>
</dbReference>
<comment type="caution">
    <text evidence="18">The sequence shown here is derived from an EMBL/GenBank/DDBJ whole genome shotgun (WGS) entry which is preliminary data.</text>
</comment>
<keyword evidence="12 15" id="KW-0833">Ubl conjugation pathway</keyword>
<keyword evidence="11 14" id="KW-0863">Zinc-finger</keyword>
<dbReference type="SMART" id="SM00744">
    <property type="entry name" value="RINGv"/>
    <property type="match status" value="1"/>
</dbReference>
<feature type="compositionally biased region" description="Basic and acidic residues" evidence="16">
    <location>
        <begin position="1"/>
        <end position="10"/>
    </location>
</feature>
<evidence type="ECO:0000256" key="8">
    <source>
        <dbReference type="ARBA" id="ARBA00022679"/>
    </source>
</evidence>
<evidence type="ECO:0000256" key="2">
    <source>
        <dbReference type="ARBA" id="ARBA00004514"/>
    </source>
</evidence>
<dbReference type="InterPro" id="IPR039795">
    <property type="entry name" value="LTN1/Rkr1"/>
</dbReference>
<evidence type="ECO:0000256" key="11">
    <source>
        <dbReference type="ARBA" id="ARBA00022771"/>
    </source>
</evidence>
<dbReference type="InterPro" id="IPR001841">
    <property type="entry name" value="Znf_RING"/>
</dbReference>
<keyword evidence="13 15" id="KW-0862">Zinc</keyword>
<organism evidence="18 19">
    <name type="scientific">Rhynchospora breviuscula</name>
    <dbReference type="NCBI Taxonomy" id="2022672"/>
    <lineage>
        <taxon>Eukaryota</taxon>
        <taxon>Viridiplantae</taxon>
        <taxon>Streptophyta</taxon>
        <taxon>Embryophyta</taxon>
        <taxon>Tracheophyta</taxon>
        <taxon>Spermatophyta</taxon>
        <taxon>Magnoliopsida</taxon>
        <taxon>Liliopsida</taxon>
        <taxon>Poales</taxon>
        <taxon>Cyperaceae</taxon>
        <taxon>Cyperoideae</taxon>
        <taxon>Rhynchosporeae</taxon>
        <taxon>Rhynchospora</taxon>
    </lineage>
</organism>
<dbReference type="PANTHER" id="PTHR12389">
    <property type="entry name" value="ZINC FINGER PROTEIN 294"/>
    <property type="match status" value="1"/>
</dbReference>